<dbReference type="InterPro" id="IPR026919">
    <property type="entry name" value="ADGRV1"/>
</dbReference>
<evidence type="ECO:0000313" key="4">
    <source>
        <dbReference type="EMBL" id="GAH93561.1"/>
    </source>
</evidence>
<evidence type="ECO:0000256" key="1">
    <source>
        <dbReference type="ARBA" id="ARBA00022729"/>
    </source>
</evidence>
<dbReference type="PANTHER" id="PTHR46682">
    <property type="entry name" value="ADHESION G-PROTEIN COUPLED RECEPTOR V1"/>
    <property type="match status" value="1"/>
</dbReference>
<dbReference type="Gene3D" id="2.60.120.200">
    <property type="match status" value="1"/>
</dbReference>
<dbReference type="GO" id="GO:0001965">
    <property type="term" value="F:G-protein alpha-subunit binding"/>
    <property type="evidence" value="ECO:0007669"/>
    <property type="project" value="TreeGrafter"/>
</dbReference>
<keyword evidence="1" id="KW-0732">Signal</keyword>
<proteinExistence type="predicted"/>
<dbReference type="SUPFAM" id="SSF49899">
    <property type="entry name" value="Concanavalin A-like lectins/glucanases"/>
    <property type="match status" value="1"/>
</dbReference>
<evidence type="ECO:0000256" key="2">
    <source>
        <dbReference type="ARBA" id="ARBA00023157"/>
    </source>
</evidence>
<dbReference type="GO" id="GO:0016020">
    <property type="term" value="C:membrane"/>
    <property type="evidence" value="ECO:0007669"/>
    <property type="project" value="InterPro"/>
</dbReference>
<reference evidence="4" key="1">
    <citation type="journal article" date="2014" name="Front. Microbiol.">
        <title>High frequency of phylogenetically diverse reductive dehalogenase-homologous genes in deep subseafloor sedimentary metagenomes.</title>
        <authorList>
            <person name="Kawai M."/>
            <person name="Futagami T."/>
            <person name="Toyoda A."/>
            <person name="Takaki Y."/>
            <person name="Nishi S."/>
            <person name="Hori S."/>
            <person name="Arai W."/>
            <person name="Tsubouchi T."/>
            <person name="Morono Y."/>
            <person name="Uchiyama I."/>
            <person name="Ito T."/>
            <person name="Fujiyama A."/>
            <person name="Inagaki F."/>
            <person name="Takami H."/>
        </authorList>
    </citation>
    <scope>NUCLEOTIDE SEQUENCE</scope>
    <source>
        <strain evidence="4">Expedition CK06-06</strain>
    </source>
</reference>
<sequence>MRKKTKTFVIVFAVLFVIAGLVYASSKINITGGVITGFSIDGENNSVREIPGAKLHTGSLYKGLIFDMPLKIRYTKEETPGSEIMTDRTPYSNDGQNYGAVVGADYTTFDGVDDIVNCGNDLGLDLTQALTISTWLKPHGVDEGGYVAGRYGAADAGYMMRWEGSANCLRFYYTRTGGVSSSAVFTDDNVWVHAAITFDNGCVAFFRNGIPAGTATGVAITSDPTRSFVIGCRHGGVGAGHFFSGSISDVRIYNRALSGSEIKLLFDKGRR</sequence>
<dbReference type="GO" id="GO:0004930">
    <property type="term" value="F:G protein-coupled receptor activity"/>
    <property type="evidence" value="ECO:0007669"/>
    <property type="project" value="InterPro"/>
</dbReference>
<comment type="caution">
    <text evidence="4">The sequence shown here is derived from an EMBL/GenBank/DDBJ whole genome shotgun (WGS) entry which is preliminary data.</text>
</comment>
<dbReference type="AlphaFoldDB" id="X1JFU0"/>
<organism evidence="4">
    <name type="scientific">marine sediment metagenome</name>
    <dbReference type="NCBI Taxonomy" id="412755"/>
    <lineage>
        <taxon>unclassified sequences</taxon>
        <taxon>metagenomes</taxon>
        <taxon>ecological metagenomes</taxon>
    </lineage>
</organism>
<dbReference type="GO" id="GO:0005737">
    <property type="term" value="C:cytoplasm"/>
    <property type="evidence" value="ECO:0007669"/>
    <property type="project" value="TreeGrafter"/>
</dbReference>
<dbReference type="PANTHER" id="PTHR46682:SF1">
    <property type="entry name" value="ADHESION G-PROTEIN COUPLED RECEPTOR V1"/>
    <property type="match status" value="1"/>
</dbReference>
<dbReference type="EMBL" id="BARV01000112">
    <property type="protein sequence ID" value="GAH93561.1"/>
    <property type="molecule type" value="Genomic_DNA"/>
</dbReference>
<keyword evidence="2" id="KW-1015">Disulfide bond</keyword>
<feature type="domain" description="LamG-like jellyroll fold" evidence="3">
    <location>
        <begin position="128"/>
        <end position="260"/>
    </location>
</feature>
<accession>X1JFU0</accession>
<name>X1JFU0_9ZZZZ</name>
<dbReference type="InterPro" id="IPR013320">
    <property type="entry name" value="ConA-like_dom_sf"/>
</dbReference>
<protein>
    <recommendedName>
        <fullName evidence="3">LamG-like jellyroll fold domain-containing protein</fullName>
    </recommendedName>
</protein>
<dbReference type="InterPro" id="IPR006558">
    <property type="entry name" value="LamG-like"/>
</dbReference>
<dbReference type="Pfam" id="PF13385">
    <property type="entry name" value="Laminin_G_3"/>
    <property type="match status" value="1"/>
</dbReference>
<dbReference type="SMART" id="SM00560">
    <property type="entry name" value="LamGL"/>
    <property type="match status" value="1"/>
</dbReference>
<gene>
    <name evidence="4" type="ORF">S06H3_00592</name>
</gene>
<dbReference type="GO" id="GO:0071277">
    <property type="term" value="P:cellular response to calcium ion"/>
    <property type="evidence" value="ECO:0007669"/>
    <property type="project" value="TreeGrafter"/>
</dbReference>
<evidence type="ECO:0000259" key="3">
    <source>
        <dbReference type="SMART" id="SM00560"/>
    </source>
</evidence>
<dbReference type="GO" id="GO:0010855">
    <property type="term" value="F:adenylate cyclase inhibitor activity"/>
    <property type="evidence" value="ECO:0007669"/>
    <property type="project" value="TreeGrafter"/>
</dbReference>